<reference evidence="2 3" key="1">
    <citation type="submission" date="2017-02" db="EMBL/GenBank/DDBJ databases">
        <title>Draft genome sequence of Moraxella pluranimalium CCUG 54913T type strain.</title>
        <authorList>
            <person name="Salva-Serra F."/>
            <person name="Engstrom-Jakobsson H."/>
            <person name="Thorell K."/>
            <person name="Jaen-Luchoro D."/>
            <person name="Gonzales-Siles L."/>
            <person name="Karlsson R."/>
            <person name="Yazdan S."/>
            <person name="Boulund F."/>
            <person name="Johnning A."/>
            <person name="Engstrand L."/>
            <person name="Kristiansson E."/>
            <person name="Moore E."/>
        </authorList>
    </citation>
    <scope>NUCLEOTIDE SEQUENCE [LARGE SCALE GENOMIC DNA]</scope>
    <source>
        <strain evidence="2 3">CCUG 54913</strain>
    </source>
</reference>
<gene>
    <name evidence="2" type="ORF">B0680_10515</name>
</gene>
<dbReference type="Gene3D" id="3.90.1780.10">
    <property type="entry name" value="Trimeric adhesin"/>
    <property type="match status" value="3"/>
</dbReference>
<dbReference type="InterPro" id="IPR037174">
    <property type="entry name" value="Trimeric_adhesin"/>
</dbReference>
<sequence length="531" mass="53082">NADGTTAGVATVGDVITAVNSGFFTVNANGSKAADIKFGDTLNFANGTGTTAVVKDGGVAYNTNVDGSTIVVDDATNSLKVNTSALPKTVVQAGTGPVEVSGTGAADNPYTVSVTTTTVTDAADKATTGAVGTAADADAVLTAENVVNLVKDAGFKLTASENGGAEKDSTVESEVIKPGSTVDMAAGKNLVVKQEANGKITYATADDVTFNNVTTSNLTATGNTTVNNFTVNSGATIDMGNNVITNVANGTNDNDAVNLSQLNATRTVVAAGDNTHVKTSDLAGGGTTYTVHADKAVVSQGDGVTITPEEQTDQTTGTVTTTYNVALSQDTKNKLDRVETVVAGDSGLVTVDDSAVNTSGGKEFKVDITKGAFNGVTTAGKLNADGTTAGVATVGDVITAVNSGFFTVNANGSKAADIKFGDTLNFANGTGTTAVVKDGGVAYNTNVDGSTIVVDDATNSLKVNTSALPKTVVAQGNNTVVSSETVGTTTTYKVDAEKTTVSKAATSPITVTEGIKSATGVTNYEVGLSID</sequence>
<evidence type="ECO:0000259" key="1">
    <source>
        <dbReference type="Pfam" id="PF05662"/>
    </source>
</evidence>
<dbReference type="EMBL" id="MUYU01000040">
    <property type="protein sequence ID" value="OOS20279.1"/>
    <property type="molecule type" value="Genomic_DNA"/>
</dbReference>
<feature type="non-terminal residue" evidence="2">
    <location>
        <position position="1"/>
    </location>
</feature>
<feature type="non-terminal residue" evidence="2">
    <location>
        <position position="531"/>
    </location>
</feature>
<dbReference type="InterPro" id="IPR008635">
    <property type="entry name" value="Coiled_stalk_dom"/>
</dbReference>
<proteinExistence type="predicted"/>
<feature type="domain" description="Trimeric autotransporter adhesin YadA-like stalk" evidence="1">
    <location>
        <begin position="244"/>
        <end position="275"/>
    </location>
</feature>
<dbReference type="AlphaFoldDB" id="A0A1T0CDB8"/>
<organism evidence="2 3">
    <name type="scientific">Moraxella pluranimalium</name>
    <dbReference type="NCBI Taxonomy" id="470453"/>
    <lineage>
        <taxon>Bacteria</taxon>
        <taxon>Pseudomonadati</taxon>
        <taxon>Pseudomonadota</taxon>
        <taxon>Gammaproteobacteria</taxon>
        <taxon>Moraxellales</taxon>
        <taxon>Moraxellaceae</taxon>
        <taxon>Moraxella</taxon>
    </lineage>
</organism>
<name>A0A1T0CDB8_9GAMM</name>
<protein>
    <recommendedName>
        <fullName evidence="1">Trimeric autotransporter adhesin YadA-like stalk domain-containing protein</fullName>
    </recommendedName>
</protein>
<accession>A0A1T0CDB8</accession>
<evidence type="ECO:0000313" key="3">
    <source>
        <dbReference type="Proteomes" id="UP000189800"/>
    </source>
</evidence>
<keyword evidence="3" id="KW-1185">Reference proteome</keyword>
<dbReference type="Pfam" id="PF05662">
    <property type="entry name" value="YadA_stalk"/>
    <property type="match status" value="1"/>
</dbReference>
<dbReference type="Proteomes" id="UP000189800">
    <property type="component" value="Unassembled WGS sequence"/>
</dbReference>
<comment type="caution">
    <text evidence="2">The sequence shown here is derived from an EMBL/GenBank/DDBJ whole genome shotgun (WGS) entry which is preliminary data.</text>
</comment>
<dbReference type="Gene3D" id="6.10.250.2120">
    <property type="match status" value="1"/>
</dbReference>
<evidence type="ECO:0000313" key="2">
    <source>
        <dbReference type="EMBL" id="OOS20279.1"/>
    </source>
</evidence>